<evidence type="ECO:0000256" key="1">
    <source>
        <dbReference type="SAM" id="MobiDB-lite"/>
    </source>
</evidence>
<feature type="compositionally biased region" description="Basic and acidic residues" evidence="1">
    <location>
        <begin position="71"/>
        <end position="80"/>
    </location>
</feature>
<dbReference type="Proteomes" id="UP001066276">
    <property type="component" value="Chromosome 10"/>
</dbReference>
<sequence length="80" mass="9333">MRHHARDTGVMTNKFVFICPEKWRNELKNYLPLEPGAAEPVNPQRQKRLVRSRSRSVPKRMTKHGVNVGPERLKEEVGRS</sequence>
<protein>
    <submittedName>
        <fullName evidence="2">Uncharacterized protein</fullName>
    </submittedName>
</protein>
<gene>
    <name evidence="2" type="ORF">NDU88_000081</name>
</gene>
<accession>A0AAV7LX67</accession>
<keyword evidence="3" id="KW-1185">Reference proteome</keyword>
<evidence type="ECO:0000313" key="3">
    <source>
        <dbReference type="Proteomes" id="UP001066276"/>
    </source>
</evidence>
<name>A0AAV7LX67_PLEWA</name>
<reference evidence="2" key="1">
    <citation type="journal article" date="2022" name="bioRxiv">
        <title>Sequencing and chromosome-scale assembly of the giantPleurodeles waltlgenome.</title>
        <authorList>
            <person name="Brown T."/>
            <person name="Elewa A."/>
            <person name="Iarovenko S."/>
            <person name="Subramanian E."/>
            <person name="Araus A.J."/>
            <person name="Petzold A."/>
            <person name="Susuki M."/>
            <person name="Suzuki K.-i.T."/>
            <person name="Hayashi T."/>
            <person name="Toyoda A."/>
            <person name="Oliveira C."/>
            <person name="Osipova E."/>
            <person name="Leigh N.D."/>
            <person name="Simon A."/>
            <person name="Yun M.H."/>
        </authorList>
    </citation>
    <scope>NUCLEOTIDE SEQUENCE</scope>
    <source>
        <strain evidence="2">20211129_DDA</strain>
        <tissue evidence="2">Liver</tissue>
    </source>
</reference>
<proteinExistence type="predicted"/>
<dbReference type="AlphaFoldDB" id="A0AAV7LX67"/>
<feature type="compositionally biased region" description="Basic residues" evidence="1">
    <location>
        <begin position="45"/>
        <end position="63"/>
    </location>
</feature>
<feature type="region of interest" description="Disordered" evidence="1">
    <location>
        <begin position="34"/>
        <end position="80"/>
    </location>
</feature>
<organism evidence="2 3">
    <name type="scientific">Pleurodeles waltl</name>
    <name type="common">Iberian ribbed newt</name>
    <dbReference type="NCBI Taxonomy" id="8319"/>
    <lineage>
        <taxon>Eukaryota</taxon>
        <taxon>Metazoa</taxon>
        <taxon>Chordata</taxon>
        <taxon>Craniata</taxon>
        <taxon>Vertebrata</taxon>
        <taxon>Euteleostomi</taxon>
        <taxon>Amphibia</taxon>
        <taxon>Batrachia</taxon>
        <taxon>Caudata</taxon>
        <taxon>Salamandroidea</taxon>
        <taxon>Salamandridae</taxon>
        <taxon>Pleurodelinae</taxon>
        <taxon>Pleurodeles</taxon>
    </lineage>
</organism>
<evidence type="ECO:0000313" key="2">
    <source>
        <dbReference type="EMBL" id="KAJ1094907.1"/>
    </source>
</evidence>
<comment type="caution">
    <text evidence="2">The sequence shown here is derived from an EMBL/GenBank/DDBJ whole genome shotgun (WGS) entry which is preliminary data.</text>
</comment>
<dbReference type="EMBL" id="JANPWB010000014">
    <property type="protein sequence ID" value="KAJ1094907.1"/>
    <property type="molecule type" value="Genomic_DNA"/>
</dbReference>